<protein>
    <recommendedName>
        <fullName evidence="4">Tyr recombinase domain-containing protein</fullName>
    </recommendedName>
</protein>
<sequence length="94" mass="11158">MNWSDIDQENKIIKINKTLFFDNGQTMIQSSKTKSGRSIDIDENLLKKLQKFRLHQKEKFLSDKSIRDQDVVFTRPDGRYMRLAQFNDLLSYAI</sequence>
<reference evidence="2 3" key="1">
    <citation type="submission" date="2023-03" db="EMBL/GenBank/DDBJ databases">
        <title>Bacillus Genome Sequencing.</title>
        <authorList>
            <person name="Dunlap C."/>
        </authorList>
    </citation>
    <scope>NUCLEOTIDE SEQUENCE [LARGE SCALE GENOMIC DNA]</scope>
    <source>
        <strain evidence="2 3">B-4107</strain>
    </source>
</reference>
<organism evidence="2 3">
    <name type="scientific">Shouchella miscanthi</name>
    <dbReference type="NCBI Taxonomy" id="2598861"/>
    <lineage>
        <taxon>Bacteria</taxon>
        <taxon>Bacillati</taxon>
        <taxon>Bacillota</taxon>
        <taxon>Bacilli</taxon>
        <taxon>Bacillales</taxon>
        <taxon>Bacillaceae</taxon>
        <taxon>Shouchella</taxon>
    </lineage>
</organism>
<evidence type="ECO:0000313" key="2">
    <source>
        <dbReference type="EMBL" id="MED4128905.1"/>
    </source>
</evidence>
<dbReference type="EMBL" id="JAROAS010000023">
    <property type="protein sequence ID" value="MED4128905.1"/>
    <property type="molecule type" value="Genomic_DNA"/>
</dbReference>
<dbReference type="InterPro" id="IPR011010">
    <property type="entry name" value="DNA_brk_join_enz"/>
</dbReference>
<dbReference type="Gene3D" id="1.10.443.10">
    <property type="entry name" value="Intergrase catalytic core"/>
    <property type="match status" value="1"/>
</dbReference>
<dbReference type="RefSeq" id="WP_328237662.1">
    <property type="nucleotide sequence ID" value="NZ_JAROAS010000023.1"/>
</dbReference>
<keyword evidence="1" id="KW-0233">DNA recombination</keyword>
<dbReference type="SUPFAM" id="SSF56349">
    <property type="entry name" value="DNA breaking-rejoining enzymes"/>
    <property type="match status" value="1"/>
</dbReference>
<dbReference type="InterPro" id="IPR013762">
    <property type="entry name" value="Integrase-like_cat_sf"/>
</dbReference>
<gene>
    <name evidence="2" type="ORF">P5F74_12225</name>
</gene>
<keyword evidence="3" id="KW-1185">Reference proteome</keyword>
<dbReference type="Proteomes" id="UP001341820">
    <property type="component" value="Unassembled WGS sequence"/>
</dbReference>
<evidence type="ECO:0000256" key="1">
    <source>
        <dbReference type="ARBA" id="ARBA00023172"/>
    </source>
</evidence>
<name>A0ABU6NL14_9BACI</name>
<evidence type="ECO:0008006" key="4">
    <source>
        <dbReference type="Google" id="ProtNLM"/>
    </source>
</evidence>
<proteinExistence type="predicted"/>
<comment type="caution">
    <text evidence="2">The sequence shown here is derived from an EMBL/GenBank/DDBJ whole genome shotgun (WGS) entry which is preliminary data.</text>
</comment>
<evidence type="ECO:0000313" key="3">
    <source>
        <dbReference type="Proteomes" id="UP001341820"/>
    </source>
</evidence>
<accession>A0ABU6NL14</accession>